<comment type="similarity">
    <text evidence="1 11">Belongs to the GatB/GatE family. GatB subfamily.</text>
</comment>
<gene>
    <name evidence="11" type="primary">gatB</name>
    <name evidence="14" type="ORF">F4559_001068</name>
</gene>
<dbReference type="InterPro" id="IPR006075">
    <property type="entry name" value="Asn/Gln-tRNA_Trfase_suB/E_cat"/>
</dbReference>
<dbReference type="GO" id="GO:0050567">
    <property type="term" value="F:glutaminyl-tRNA synthase (glutamine-hydrolyzing) activity"/>
    <property type="evidence" value="ECO:0007669"/>
    <property type="project" value="UniProtKB-UniRule"/>
</dbReference>
<evidence type="ECO:0000256" key="7">
    <source>
        <dbReference type="ARBA" id="ARBA00022917"/>
    </source>
</evidence>
<comment type="caution">
    <text evidence="14">The sequence shown here is derived from an EMBL/GenBank/DDBJ whole genome shotgun (WGS) entry which is preliminary data.</text>
</comment>
<keyword evidence="7 11" id="KW-0648">Protein biosynthesis</keyword>
<dbReference type="NCBIfam" id="TIGR00133">
    <property type="entry name" value="gatB"/>
    <property type="match status" value="1"/>
</dbReference>
<evidence type="ECO:0000256" key="10">
    <source>
        <dbReference type="ARBA" id="ARBA00047913"/>
    </source>
</evidence>
<dbReference type="PROSITE" id="PS01234">
    <property type="entry name" value="GATB"/>
    <property type="match status" value="1"/>
</dbReference>
<dbReference type="InterPro" id="IPR018027">
    <property type="entry name" value="Asn/Gln_amidotransferase"/>
</dbReference>
<evidence type="ECO:0000256" key="8">
    <source>
        <dbReference type="ARBA" id="ARBA00024799"/>
    </source>
</evidence>
<evidence type="ECO:0000256" key="1">
    <source>
        <dbReference type="ARBA" id="ARBA00005306"/>
    </source>
</evidence>
<comment type="function">
    <text evidence="8 11">Allows the formation of correctly charged Asn-tRNA(Asn) or Gln-tRNA(Gln) through the transamidation of misacylated Asp-tRNA(Asn) or Glu-tRNA(Gln) in organisms which lack either or both of asparaginyl-tRNA or glutaminyl-tRNA synthetases. The reaction takes place in the presence of glutamine and ATP through an activated phospho-Asp-tRNA(Asn) or phospho-Glu-tRNA(Gln).</text>
</comment>
<accession>A0A7W7WU07</accession>
<dbReference type="NCBIfam" id="NF004013">
    <property type="entry name" value="PRK05477.1-3"/>
    <property type="match status" value="1"/>
</dbReference>
<dbReference type="FunFam" id="1.10.10.410:FF:000002">
    <property type="entry name" value="Aspartyl/glutamyl-tRNA(Asn/Gln) amidotransferase subunit B"/>
    <property type="match status" value="1"/>
</dbReference>
<dbReference type="NCBIfam" id="NF004012">
    <property type="entry name" value="PRK05477.1-2"/>
    <property type="match status" value="1"/>
</dbReference>
<dbReference type="EC" id="6.3.5.-" evidence="11"/>
<evidence type="ECO:0000256" key="4">
    <source>
        <dbReference type="ARBA" id="ARBA00022598"/>
    </source>
</evidence>
<proteinExistence type="inferred from homology"/>
<dbReference type="PANTHER" id="PTHR11659">
    <property type="entry name" value="GLUTAMYL-TRNA GLN AMIDOTRANSFERASE SUBUNIT B MITOCHONDRIAL AND PROKARYOTIC PET112-RELATED"/>
    <property type="match status" value="1"/>
</dbReference>
<organism evidence="14 15">
    <name type="scientific">Saccharothrix violaceirubra</name>
    <dbReference type="NCBI Taxonomy" id="413306"/>
    <lineage>
        <taxon>Bacteria</taxon>
        <taxon>Bacillati</taxon>
        <taxon>Actinomycetota</taxon>
        <taxon>Actinomycetes</taxon>
        <taxon>Pseudonocardiales</taxon>
        <taxon>Pseudonocardiaceae</taxon>
        <taxon>Saccharothrix</taxon>
    </lineage>
</organism>
<evidence type="ECO:0000256" key="12">
    <source>
        <dbReference type="SAM" id="MobiDB-lite"/>
    </source>
</evidence>
<dbReference type="GO" id="GO:0016740">
    <property type="term" value="F:transferase activity"/>
    <property type="evidence" value="ECO:0007669"/>
    <property type="project" value="UniProtKB-KW"/>
</dbReference>
<comment type="catalytic activity">
    <reaction evidence="10 11">
        <text>L-glutamyl-tRNA(Gln) + L-glutamine + ATP + H2O = L-glutaminyl-tRNA(Gln) + L-glutamate + ADP + phosphate + H(+)</text>
        <dbReference type="Rhea" id="RHEA:17521"/>
        <dbReference type="Rhea" id="RHEA-COMP:9681"/>
        <dbReference type="Rhea" id="RHEA-COMP:9684"/>
        <dbReference type="ChEBI" id="CHEBI:15377"/>
        <dbReference type="ChEBI" id="CHEBI:15378"/>
        <dbReference type="ChEBI" id="CHEBI:29985"/>
        <dbReference type="ChEBI" id="CHEBI:30616"/>
        <dbReference type="ChEBI" id="CHEBI:43474"/>
        <dbReference type="ChEBI" id="CHEBI:58359"/>
        <dbReference type="ChEBI" id="CHEBI:78520"/>
        <dbReference type="ChEBI" id="CHEBI:78521"/>
        <dbReference type="ChEBI" id="CHEBI:456216"/>
    </reaction>
</comment>
<dbReference type="InterPro" id="IPR004413">
    <property type="entry name" value="GatB"/>
</dbReference>
<evidence type="ECO:0000313" key="15">
    <source>
        <dbReference type="Proteomes" id="UP000542674"/>
    </source>
</evidence>
<dbReference type="Gene3D" id="1.10.10.410">
    <property type="match status" value="1"/>
</dbReference>
<dbReference type="EMBL" id="JACHJS010000001">
    <property type="protein sequence ID" value="MBB4963709.1"/>
    <property type="molecule type" value="Genomic_DNA"/>
</dbReference>
<dbReference type="RefSeq" id="WP_184666458.1">
    <property type="nucleotide sequence ID" value="NZ_BAABAI010000034.1"/>
</dbReference>
<dbReference type="NCBIfam" id="NF004014">
    <property type="entry name" value="PRK05477.1-4"/>
    <property type="match status" value="1"/>
</dbReference>
<dbReference type="HAMAP" id="MF_00121">
    <property type="entry name" value="GatB"/>
    <property type="match status" value="1"/>
</dbReference>
<dbReference type="AlphaFoldDB" id="A0A7W7WU07"/>
<feature type="domain" description="Asn/Gln amidotransferase" evidence="13">
    <location>
        <begin position="350"/>
        <end position="497"/>
    </location>
</feature>
<evidence type="ECO:0000256" key="3">
    <source>
        <dbReference type="ARBA" id="ARBA00016923"/>
    </source>
</evidence>
<dbReference type="InterPro" id="IPR023168">
    <property type="entry name" value="GatB_Yqey_C_2"/>
</dbReference>
<dbReference type="GO" id="GO:0006412">
    <property type="term" value="P:translation"/>
    <property type="evidence" value="ECO:0007669"/>
    <property type="project" value="UniProtKB-UniRule"/>
</dbReference>
<dbReference type="Pfam" id="PF02934">
    <property type="entry name" value="GatB_N"/>
    <property type="match status" value="1"/>
</dbReference>
<dbReference type="InterPro" id="IPR017958">
    <property type="entry name" value="Gln-tRNA_amidoTrfase_suB_CS"/>
</dbReference>
<dbReference type="SMART" id="SM00845">
    <property type="entry name" value="GatB_Yqey"/>
    <property type="match status" value="1"/>
</dbReference>
<keyword evidence="6 11" id="KW-0067">ATP-binding</keyword>
<dbReference type="SUPFAM" id="SSF89095">
    <property type="entry name" value="GatB/YqeY motif"/>
    <property type="match status" value="1"/>
</dbReference>
<evidence type="ECO:0000256" key="11">
    <source>
        <dbReference type="HAMAP-Rule" id="MF_00121"/>
    </source>
</evidence>
<comment type="catalytic activity">
    <reaction evidence="9 11">
        <text>L-aspartyl-tRNA(Asn) + L-glutamine + ATP + H2O = L-asparaginyl-tRNA(Asn) + L-glutamate + ADP + phosphate + 2 H(+)</text>
        <dbReference type="Rhea" id="RHEA:14513"/>
        <dbReference type="Rhea" id="RHEA-COMP:9674"/>
        <dbReference type="Rhea" id="RHEA-COMP:9677"/>
        <dbReference type="ChEBI" id="CHEBI:15377"/>
        <dbReference type="ChEBI" id="CHEBI:15378"/>
        <dbReference type="ChEBI" id="CHEBI:29985"/>
        <dbReference type="ChEBI" id="CHEBI:30616"/>
        <dbReference type="ChEBI" id="CHEBI:43474"/>
        <dbReference type="ChEBI" id="CHEBI:58359"/>
        <dbReference type="ChEBI" id="CHEBI:78515"/>
        <dbReference type="ChEBI" id="CHEBI:78516"/>
        <dbReference type="ChEBI" id="CHEBI:456216"/>
    </reaction>
</comment>
<keyword evidence="15" id="KW-1185">Reference proteome</keyword>
<dbReference type="InterPro" id="IPR017959">
    <property type="entry name" value="Asn/Gln-tRNA_amidoTrfase_suB/E"/>
</dbReference>
<comment type="subunit">
    <text evidence="2 11">Heterotrimer of A, B and C subunits.</text>
</comment>
<evidence type="ECO:0000256" key="5">
    <source>
        <dbReference type="ARBA" id="ARBA00022741"/>
    </source>
</evidence>
<evidence type="ECO:0000313" key="14">
    <source>
        <dbReference type="EMBL" id="MBB4963709.1"/>
    </source>
</evidence>
<name>A0A7W7WU07_9PSEU</name>
<reference evidence="14 15" key="1">
    <citation type="submission" date="2020-08" db="EMBL/GenBank/DDBJ databases">
        <title>Sequencing the genomes of 1000 actinobacteria strains.</title>
        <authorList>
            <person name="Klenk H.-P."/>
        </authorList>
    </citation>
    <scope>NUCLEOTIDE SEQUENCE [LARGE SCALE GENOMIC DNA]</scope>
    <source>
        <strain evidence="14 15">DSM 45084</strain>
    </source>
</reference>
<dbReference type="Pfam" id="PF02637">
    <property type="entry name" value="GatB_Yqey"/>
    <property type="match status" value="1"/>
</dbReference>
<dbReference type="InterPro" id="IPR014746">
    <property type="entry name" value="Gln_synth/guanido_kin_cat_dom"/>
</dbReference>
<evidence type="ECO:0000256" key="2">
    <source>
        <dbReference type="ARBA" id="ARBA00011123"/>
    </source>
</evidence>
<evidence type="ECO:0000256" key="9">
    <source>
        <dbReference type="ARBA" id="ARBA00047380"/>
    </source>
</evidence>
<evidence type="ECO:0000256" key="6">
    <source>
        <dbReference type="ARBA" id="ARBA00022840"/>
    </source>
</evidence>
<feature type="region of interest" description="Disordered" evidence="12">
    <location>
        <begin position="270"/>
        <end position="290"/>
    </location>
</feature>
<dbReference type="GO" id="GO:0070681">
    <property type="term" value="P:glutaminyl-tRNAGln biosynthesis via transamidation"/>
    <property type="evidence" value="ECO:0007669"/>
    <property type="project" value="TreeGrafter"/>
</dbReference>
<dbReference type="PANTHER" id="PTHR11659:SF0">
    <property type="entry name" value="GLUTAMYL-TRNA(GLN) AMIDOTRANSFERASE SUBUNIT B, MITOCHONDRIAL"/>
    <property type="match status" value="1"/>
</dbReference>
<dbReference type="InterPro" id="IPR003789">
    <property type="entry name" value="Asn/Gln_tRNA_amidoTrase-B-like"/>
</dbReference>
<dbReference type="Proteomes" id="UP000542674">
    <property type="component" value="Unassembled WGS sequence"/>
</dbReference>
<evidence type="ECO:0000259" key="13">
    <source>
        <dbReference type="SMART" id="SM00845"/>
    </source>
</evidence>
<protein>
    <recommendedName>
        <fullName evidence="3 11">Aspartyl/glutamyl-tRNA(Asn/Gln) amidotransferase subunit B</fullName>
        <shortName evidence="11">Asp/Glu-ADT subunit B</shortName>
        <ecNumber evidence="11">6.3.5.-</ecNumber>
    </recommendedName>
</protein>
<sequence>MTATLMDYAEVVERFDPVLGLEVHVELHTATKMFCGCANLFGGEPNTHTCPVCLGLPGALPAVNGQAVESAIRIGLALNCSIADWCRFARKNYFYPDMPKNFQTSQYDEPIAFGGWLDVTLDDGEVVRVEIERAHMEEDTGKSLHVGGATGRIHGAEHSLLDYNRAGVPLIEIVTKPITGTGERAPEVARAYVSALRDLLKALDVSDVRMDQGSLRCDANVSLMAKGADVFGTRTETKNVNSLRSVERAVRFEMTRQAAVLAEGGEITQETRHFDESTGSTSSGRKKETAEDYRYFPEPDLVPIAPAREWVEELRGTLPELPWERRKRIQAEWDLTDAELRDLVNSGAIDLVAATVQAGTTPAEARSWWVAYLTKEANARGVELDGLPVTPAQIARVVALVNAGELTNKLAREVVTGVLAGEGEPEAVVEARGLKVVSDDSALEKAIDEALAAQPDVAAKIRDGKVAAAGAIVGAVMKATKGQADAKKVRDLVIARCS</sequence>
<keyword evidence="5 11" id="KW-0547">Nucleotide-binding</keyword>
<keyword evidence="4 11" id="KW-0436">Ligase</keyword>
<dbReference type="SUPFAM" id="SSF55931">
    <property type="entry name" value="Glutamine synthetase/guanido kinase"/>
    <property type="match status" value="1"/>
</dbReference>
<keyword evidence="14" id="KW-0808">Transferase</keyword>
<dbReference type="GO" id="GO:0005524">
    <property type="term" value="F:ATP binding"/>
    <property type="evidence" value="ECO:0007669"/>
    <property type="project" value="UniProtKB-KW"/>
</dbReference>